<dbReference type="AlphaFoldDB" id="A0AAJ2KUH7"/>
<feature type="domain" description="PilZ" evidence="1">
    <location>
        <begin position="34"/>
        <end position="113"/>
    </location>
</feature>
<dbReference type="Gene3D" id="2.40.10.220">
    <property type="entry name" value="predicted glycosyltransferase like domains"/>
    <property type="match status" value="1"/>
</dbReference>
<evidence type="ECO:0000313" key="2">
    <source>
        <dbReference type="EMBL" id="MDV2884093.1"/>
    </source>
</evidence>
<dbReference type="Proteomes" id="UP001285636">
    <property type="component" value="Unassembled WGS sequence"/>
</dbReference>
<dbReference type="SUPFAM" id="SSF141371">
    <property type="entry name" value="PilZ domain-like"/>
    <property type="match status" value="1"/>
</dbReference>
<sequence>MQYRREESFRYEFSEPLKSTFKIIRISDANVESKEGEMYILDISAGGVKMNTHLELPDPNKAKVEVEVELQLAEKNLDVQGEIVWKKPFGKSYHYGIDFSITENESQELIKILKEHIKYIQIKKEHE</sequence>
<evidence type="ECO:0000259" key="1">
    <source>
        <dbReference type="Pfam" id="PF07238"/>
    </source>
</evidence>
<dbReference type="RefSeq" id="WP_323465814.1">
    <property type="nucleotide sequence ID" value="NZ_CP144224.1"/>
</dbReference>
<proteinExistence type="predicted"/>
<organism evidence="2 3">
    <name type="scientific">Alkalihalophilus pseudofirmus</name>
    <name type="common">Bacillus pseudofirmus</name>
    <dbReference type="NCBI Taxonomy" id="79885"/>
    <lineage>
        <taxon>Bacteria</taxon>
        <taxon>Bacillati</taxon>
        <taxon>Bacillota</taxon>
        <taxon>Bacilli</taxon>
        <taxon>Bacillales</taxon>
        <taxon>Bacillaceae</taxon>
        <taxon>Alkalihalophilus</taxon>
    </lineage>
</organism>
<dbReference type="GO" id="GO:0035438">
    <property type="term" value="F:cyclic-di-GMP binding"/>
    <property type="evidence" value="ECO:0007669"/>
    <property type="project" value="InterPro"/>
</dbReference>
<gene>
    <name evidence="2" type="ORF">RYX45_02815</name>
</gene>
<dbReference type="EMBL" id="JAWJAY010000001">
    <property type="protein sequence ID" value="MDV2884093.1"/>
    <property type="molecule type" value="Genomic_DNA"/>
</dbReference>
<name>A0AAJ2KUH7_ALKPS</name>
<accession>A0AAJ2KUH7</accession>
<dbReference type="InterPro" id="IPR009875">
    <property type="entry name" value="PilZ_domain"/>
</dbReference>
<dbReference type="Pfam" id="PF07238">
    <property type="entry name" value="PilZ"/>
    <property type="match status" value="1"/>
</dbReference>
<reference evidence="2" key="1">
    <citation type="submission" date="2023-10" db="EMBL/GenBank/DDBJ databases">
        <title>Screening of Alkalihalophilus pseudofirmusBZ-TG-HK211 and Its Alleviation of Salt Stress on Rapeseed Growth.</title>
        <authorList>
            <person name="Zhao B."/>
            <person name="Guo T."/>
        </authorList>
    </citation>
    <scope>NUCLEOTIDE SEQUENCE</scope>
    <source>
        <strain evidence="2">BZ-TG-HK211</strain>
    </source>
</reference>
<comment type="caution">
    <text evidence="2">The sequence shown here is derived from an EMBL/GenBank/DDBJ whole genome shotgun (WGS) entry which is preliminary data.</text>
</comment>
<protein>
    <submittedName>
        <fullName evidence="2">PilZ domain-containing protein</fullName>
    </submittedName>
</protein>
<evidence type="ECO:0000313" key="3">
    <source>
        <dbReference type="Proteomes" id="UP001285636"/>
    </source>
</evidence>